<proteinExistence type="predicted"/>
<dbReference type="OrthoDB" id="8196265at2759"/>
<dbReference type="AlphaFoldDB" id="A0A8K0CFE2"/>
<gene>
    <name evidence="2" type="ORF">ILUMI_21983</name>
</gene>
<reference evidence="2" key="1">
    <citation type="submission" date="2019-08" db="EMBL/GenBank/DDBJ databases">
        <title>The genome of the North American firefly Photinus pyralis.</title>
        <authorList>
            <consortium name="Photinus pyralis genome working group"/>
            <person name="Fallon T.R."/>
            <person name="Sander Lower S.E."/>
            <person name="Weng J.-K."/>
        </authorList>
    </citation>
    <scope>NUCLEOTIDE SEQUENCE</scope>
    <source>
        <strain evidence="2">TRF0915ILg1</strain>
        <tissue evidence="2">Whole body</tissue>
    </source>
</reference>
<name>A0A8K0CFE2_IGNLU</name>
<comment type="caution">
    <text evidence="2">The sequence shown here is derived from an EMBL/GenBank/DDBJ whole genome shotgun (WGS) entry which is preliminary data.</text>
</comment>
<protein>
    <recommendedName>
        <fullName evidence="1">DUF4371 domain-containing protein</fullName>
    </recommendedName>
</protein>
<sequence length="187" mass="21347">MNRKVLGRLIQAVVLLSKQELPFRGHREDNNSINRGNYLELLHYTAQGGQFIKDHLTSSSTFKGTSSDIQNELIETVKCVLDERITNKLEESLFVSVQADETLDVSCKSQMSLIVRYCVKGRIEERFIVFYDVSKDKTAKGLSNVIINVLTEWNVINKTDIRRCYGWSSSWCSIFCKTSMSKLAVHS</sequence>
<accession>A0A8K0CFE2</accession>
<dbReference type="Proteomes" id="UP000801492">
    <property type="component" value="Unassembled WGS sequence"/>
</dbReference>
<dbReference type="EMBL" id="VTPC01090216">
    <property type="protein sequence ID" value="KAF2884201.1"/>
    <property type="molecule type" value="Genomic_DNA"/>
</dbReference>
<feature type="domain" description="DUF4371" evidence="1">
    <location>
        <begin position="14"/>
        <end position="149"/>
    </location>
</feature>
<evidence type="ECO:0000313" key="3">
    <source>
        <dbReference type="Proteomes" id="UP000801492"/>
    </source>
</evidence>
<evidence type="ECO:0000259" key="1">
    <source>
        <dbReference type="Pfam" id="PF14291"/>
    </source>
</evidence>
<dbReference type="Pfam" id="PF14291">
    <property type="entry name" value="DUF4371"/>
    <property type="match status" value="1"/>
</dbReference>
<keyword evidence="3" id="KW-1185">Reference proteome</keyword>
<dbReference type="InterPro" id="IPR025398">
    <property type="entry name" value="DUF4371"/>
</dbReference>
<dbReference type="PANTHER" id="PTHR45749">
    <property type="match status" value="1"/>
</dbReference>
<dbReference type="PANTHER" id="PTHR45749:SF28">
    <property type="entry name" value="ZINC FINGER MYM-TYPE PROTEIN 1-LIKE-RELATED"/>
    <property type="match status" value="1"/>
</dbReference>
<organism evidence="2 3">
    <name type="scientific">Ignelater luminosus</name>
    <name type="common">Cucubano</name>
    <name type="synonym">Pyrophorus luminosus</name>
    <dbReference type="NCBI Taxonomy" id="2038154"/>
    <lineage>
        <taxon>Eukaryota</taxon>
        <taxon>Metazoa</taxon>
        <taxon>Ecdysozoa</taxon>
        <taxon>Arthropoda</taxon>
        <taxon>Hexapoda</taxon>
        <taxon>Insecta</taxon>
        <taxon>Pterygota</taxon>
        <taxon>Neoptera</taxon>
        <taxon>Endopterygota</taxon>
        <taxon>Coleoptera</taxon>
        <taxon>Polyphaga</taxon>
        <taxon>Elateriformia</taxon>
        <taxon>Elateroidea</taxon>
        <taxon>Elateridae</taxon>
        <taxon>Agrypninae</taxon>
        <taxon>Pyrophorini</taxon>
        <taxon>Ignelater</taxon>
    </lineage>
</organism>
<evidence type="ECO:0000313" key="2">
    <source>
        <dbReference type="EMBL" id="KAF2884201.1"/>
    </source>
</evidence>